<dbReference type="AlphaFoldDB" id="A0A164ZT04"/>
<dbReference type="GO" id="GO:0005737">
    <property type="term" value="C:cytoplasm"/>
    <property type="evidence" value="ECO:0007669"/>
    <property type="project" value="TreeGrafter"/>
</dbReference>
<dbReference type="GO" id="GO:0008170">
    <property type="term" value="F:N-methyltransferase activity"/>
    <property type="evidence" value="ECO:0007669"/>
    <property type="project" value="InterPro"/>
</dbReference>
<keyword evidence="7" id="KW-1185">Reference proteome</keyword>
<dbReference type="EMBL" id="FITM01000008">
    <property type="protein sequence ID" value="SAY40020.1"/>
    <property type="molecule type" value="Genomic_DNA"/>
</dbReference>
<dbReference type="PANTHER" id="PTHR13370:SF3">
    <property type="entry name" value="TRNA (GUANINE(10)-N2)-METHYLTRANSFERASE HOMOLOG"/>
    <property type="match status" value="1"/>
</dbReference>
<dbReference type="OrthoDB" id="9800801at2"/>
<organism evidence="6 7">
    <name type="scientific">Candidatus Synechococcus spongiarum</name>
    <dbReference type="NCBI Taxonomy" id="431041"/>
    <lineage>
        <taxon>Bacteria</taxon>
        <taxon>Bacillati</taxon>
        <taxon>Cyanobacteriota</taxon>
        <taxon>Cyanophyceae</taxon>
        <taxon>Synechococcales</taxon>
        <taxon>Synechococcaceae</taxon>
        <taxon>Synechococcus</taxon>
    </lineage>
</organism>
<dbReference type="InterPro" id="IPR002052">
    <property type="entry name" value="DNA_methylase_N6_adenine_CS"/>
</dbReference>
<dbReference type="GO" id="GO:0032259">
    <property type="term" value="P:methylation"/>
    <property type="evidence" value="ECO:0007669"/>
    <property type="project" value="UniProtKB-KW"/>
</dbReference>
<dbReference type="Pfam" id="PF01555">
    <property type="entry name" value="N6_N4_Mtase"/>
    <property type="match status" value="1"/>
</dbReference>
<dbReference type="InterPro" id="IPR029063">
    <property type="entry name" value="SAM-dependent_MTases_sf"/>
</dbReference>
<evidence type="ECO:0000313" key="7">
    <source>
        <dbReference type="Proteomes" id="UP000182631"/>
    </source>
</evidence>
<dbReference type="REBASE" id="173777">
    <property type="entry name" value="M.Sspm9ORF82P"/>
</dbReference>
<dbReference type="InterPro" id="IPR002941">
    <property type="entry name" value="DNA_methylase_N4/N6"/>
</dbReference>
<sequence>MDIDPTAPQLPGFDFPYCTYGRSLMVHADCFHWLRQVPDNSIDAVVTDPPYGVREYEARELEQRQCGKTGIWRIPPSFDGNKRAPLPRFTALDDRERQAVGQFFHEWTITLLPKLKPGAHVFVACNAFMCQLVFSSLMEGGLEFRTQIIRLVQTLRGGDRPKLGEQEFSDVCSLPRGGYEPWGLFRKPLPKGMPLRECLRTHGTGGLRRRMDGKPFLDVIPSERTPRCERHIANHPSLKPQSLMRQLVWSALPLGEGIVVDPFMGSGSTLAAAETVGYRSIGIERHSDYYTLAGKAVPQLHALPINGATGAPPSHNAQGQLELEARTPVEPVAHHLVVTTGGDAGCDRAPAGG</sequence>
<evidence type="ECO:0000256" key="2">
    <source>
        <dbReference type="ARBA" id="ARBA00022603"/>
    </source>
</evidence>
<dbReference type="EC" id="2.1.1.-" evidence="4"/>
<evidence type="ECO:0000259" key="5">
    <source>
        <dbReference type="Pfam" id="PF01555"/>
    </source>
</evidence>
<dbReference type="Proteomes" id="UP000182631">
    <property type="component" value="Unassembled WGS sequence"/>
</dbReference>
<dbReference type="GO" id="GO:0003677">
    <property type="term" value="F:DNA binding"/>
    <property type="evidence" value="ECO:0007669"/>
    <property type="project" value="InterPro"/>
</dbReference>
<dbReference type="PRINTS" id="PR00508">
    <property type="entry name" value="S21N4MTFRASE"/>
</dbReference>
<gene>
    <name evidence="6" type="ORF">FLM9_82</name>
</gene>
<evidence type="ECO:0000256" key="3">
    <source>
        <dbReference type="ARBA" id="ARBA00022679"/>
    </source>
</evidence>
<dbReference type="InterPro" id="IPR001091">
    <property type="entry name" value="RM_Methyltransferase"/>
</dbReference>
<keyword evidence="3" id="KW-0808">Transferase</keyword>
<dbReference type="PROSITE" id="PS00092">
    <property type="entry name" value="N6_MTASE"/>
    <property type="match status" value="1"/>
</dbReference>
<name>A0A164ZT04_9SYNE</name>
<proteinExistence type="inferred from homology"/>
<comment type="similarity">
    <text evidence="1 4">Belongs to the N(4)/N(6)-methyltransferase family.</text>
</comment>
<protein>
    <recommendedName>
        <fullName evidence="4">Methyltransferase</fullName>
        <ecNumber evidence="4">2.1.1.-</ecNumber>
    </recommendedName>
</protein>
<dbReference type="GO" id="GO:0009007">
    <property type="term" value="F:site-specific DNA-methyltransferase (adenine-specific) activity"/>
    <property type="evidence" value="ECO:0007669"/>
    <property type="project" value="TreeGrafter"/>
</dbReference>
<evidence type="ECO:0000256" key="4">
    <source>
        <dbReference type="RuleBase" id="RU362026"/>
    </source>
</evidence>
<dbReference type="PANTHER" id="PTHR13370">
    <property type="entry name" value="RNA METHYLASE-RELATED"/>
    <property type="match status" value="1"/>
</dbReference>
<reference evidence="7" key="1">
    <citation type="submission" date="2016-02" db="EMBL/GenBank/DDBJ databases">
        <authorList>
            <person name="liu f."/>
        </authorList>
    </citation>
    <scope>NUCLEOTIDE SEQUENCE [LARGE SCALE GENOMIC DNA]</scope>
</reference>
<evidence type="ECO:0000313" key="6">
    <source>
        <dbReference type="EMBL" id="SAY40020.1"/>
    </source>
</evidence>
<dbReference type="RefSeq" id="WP_074456734.1">
    <property type="nucleotide sequence ID" value="NZ_FITM01000008.1"/>
</dbReference>
<accession>A0A164ZT04</accession>
<feature type="domain" description="DNA methylase N-4/N-6" evidence="5">
    <location>
        <begin position="42"/>
        <end position="293"/>
    </location>
</feature>
<evidence type="ECO:0000256" key="1">
    <source>
        <dbReference type="ARBA" id="ARBA00006594"/>
    </source>
</evidence>
<dbReference type="SUPFAM" id="SSF53335">
    <property type="entry name" value="S-adenosyl-L-methionine-dependent methyltransferases"/>
    <property type="match status" value="1"/>
</dbReference>
<keyword evidence="2" id="KW-0489">Methyltransferase</keyword>
<dbReference type="Gene3D" id="3.40.50.150">
    <property type="entry name" value="Vaccinia Virus protein VP39"/>
    <property type="match status" value="1"/>
</dbReference>